<evidence type="ECO:0000256" key="6">
    <source>
        <dbReference type="ARBA" id="ARBA00023002"/>
    </source>
</evidence>
<evidence type="ECO:0000256" key="2">
    <source>
        <dbReference type="ARBA" id="ARBA00008072"/>
    </source>
</evidence>
<dbReference type="InterPro" id="IPR036291">
    <property type="entry name" value="NAD(P)-bd_dom_sf"/>
</dbReference>
<dbReference type="InterPro" id="IPR011032">
    <property type="entry name" value="GroES-like_sf"/>
</dbReference>
<dbReference type="PANTHER" id="PTHR42940:SF8">
    <property type="entry name" value="VACUOLAR PROTEIN SORTING-ASSOCIATED PROTEIN 11"/>
    <property type="match status" value="1"/>
</dbReference>
<feature type="domain" description="Enoyl reductase (ER)" evidence="7">
    <location>
        <begin position="14"/>
        <end position="339"/>
    </location>
</feature>
<dbReference type="GO" id="GO:0004022">
    <property type="term" value="F:alcohol dehydrogenase (NAD+) activity"/>
    <property type="evidence" value="ECO:0007669"/>
    <property type="project" value="UniProtKB-EC"/>
</dbReference>
<dbReference type="NCBIfam" id="TIGR02822">
    <property type="entry name" value="adh_fam_2"/>
    <property type="match status" value="1"/>
</dbReference>
<evidence type="ECO:0000313" key="8">
    <source>
        <dbReference type="EMBL" id="EIC29876.1"/>
    </source>
</evidence>
<keyword evidence="9" id="KW-1185">Reference proteome</keyword>
<dbReference type="InterPro" id="IPR020843">
    <property type="entry name" value="ER"/>
</dbReference>
<proteinExistence type="inferred from homology"/>
<dbReference type="AlphaFoldDB" id="H8GR49"/>
<evidence type="ECO:0000256" key="1">
    <source>
        <dbReference type="ARBA" id="ARBA00001947"/>
    </source>
</evidence>
<dbReference type="InterPro" id="IPR013154">
    <property type="entry name" value="ADH-like_N"/>
</dbReference>
<dbReference type="Proteomes" id="UP000005090">
    <property type="component" value="Chromosome"/>
</dbReference>
<dbReference type="SMART" id="SM00829">
    <property type="entry name" value="PKS_ER"/>
    <property type="match status" value="1"/>
</dbReference>
<gene>
    <name evidence="8" type="ORF">Metal_2122</name>
</gene>
<dbReference type="EMBL" id="CM001475">
    <property type="protein sequence ID" value="EIC29876.1"/>
    <property type="molecule type" value="Genomic_DNA"/>
</dbReference>
<dbReference type="SUPFAM" id="SSF51735">
    <property type="entry name" value="NAD(P)-binding Rossmann-fold domains"/>
    <property type="match status" value="1"/>
</dbReference>
<dbReference type="CDD" id="cd08298">
    <property type="entry name" value="CAD2"/>
    <property type="match status" value="1"/>
</dbReference>
<keyword evidence="6" id="KW-0560">Oxidoreductase</keyword>
<dbReference type="eggNOG" id="COG1064">
    <property type="taxonomic scope" value="Bacteria"/>
</dbReference>
<evidence type="ECO:0000259" key="7">
    <source>
        <dbReference type="SMART" id="SM00829"/>
    </source>
</evidence>
<comment type="similarity">
    <text evidence="2">Belongs to the zinc-containing alcohol dehydrogenase family.</text>
</comment>
<dbReference type="Pfam" id="PF08240">
    <property type="entry name" value="ADH_N"/>
    <property type="match status" value="1"/>
</dbReference>
<evidence type="ECO:0000313" key="9">
    <source>
        <dbReference type="Proteomes" id="UP000005090"/>
    </source>
</evidence>
<dbReference type="STRING" id="686340.Metal_2122"/>
<dbReference type="RefSeq" id="WP_005372093.1">
    <property type="nucleotide sequence ID" value="NZ_CM001475.1"/>
</dbReference>
<keyword evidence="5" id="KW-0862">Zinc</keyword>
<comment type="cofactor">
    <cofactor evidence="1">
        <name>Zn(2+)</name>
        <dbReference type="ChEBI" id="CHEBI:29105"/>
    </cofactor>
</comment>
<evidence type="ECO:0000256" key="4">
    <source>
        <dbReference type="ARBA" id="ARBA00022723"/>
    </source>
</evidence>
<dbReference type="SUPFAM" id="SSF50129">
    <property type="entry name" value="GroES-like"/>
    <property type="match status" value="1"/>
</dbReference>
<protein>
    <recommendedName>
        <fullName evidence="3">alcohol dehydrogenase</fullName>
        <ecNumber evidence="3">1.1.1.1</ecNumber>
    </recommendedName>
</protein>
<dbReference type="GO" id="GO:0046872">
    <property type="term" value="F:metal ion binding"/>
    <property type="evidence" value="ECO:0007669"/>
    <property type="project" value="UniProtKB-KW"/>
</dbReference>
<evidence type="ECO:0000256" key="3">
    <source>
        <dbReference type="ARBA" id="ARBA00013190"/>
    </source>
</evidence>
<dbReference type="HOGENOM" id="CLU_026673_20_7_6"/>
<reference evidence="8 9" key="1">
    <citation type="journal article" date="2013" name="Genome Announc.">
        <title>Genome Sequence of the Obligate Gammaproteobacterial Methanotroph Methylomicrobium album Strain BG8.</title>
        <authorList>
            <person name="Kits K.D."/>
            <person name="Kalyuzhnaya M.G."/>
            <person name="Klotz M.G."/>
            <person name="Jetten M.S."/>
            <person name="Op den Camp H.J."/>
            <person name="Vuilleumier S."/>
            <person name="Bringel F."/>
            <person name="Dispirito A.A."/>
            <person name="Murrell J.C."/>
            <person name="Bruce D."/>
            <person name="Cheng J.F."/>
            <person name="Copeland A."/>
            <person name="Goodwin L."/>
            <person name="Hauser L."/>
            <person name="Lajus A."/>
            <person name="Land M.L."/>
            <person name="Lapidus A."/>
            <person name="Lucas S."/>
            <person name="Medigue C."/>
            <person name="Pitluck S."/>
            <person name="Woyke T."/>
            <person name="Zeytun A."/>
            <person name="Stein L.Y."/>
        </authorList>
    </citation>
    <scope>NUCLEOTIDE SEQUENCE [LARGE SCALE GENOMIC DNA]</scope>
    <source>
        <strain evidence="8 9">BG8</strain>
    </source>
</reference>
<name>H8GR49_METAL</name>
<dbReference type="PANTHER" id="PTHR42940">
    <property type="entry name" value="ALCOHOL DEHYDROGENASE 1-RELATED"/>
    <property type="match status" value="1"/>
</dbReference>
<dbReference type="EC" id="1.1.1.1" evidence="3"/>
<organism evidence="8 9">
    <name type="scientific">Methylomicrobium album BG8</name>
    <dbReference type="NCBI Taxonomy" id="686340"/>
    <lineage>
        <taxon>Bacteria</taxon>
        <taxon>Pseudomonadati</taxon>
        <taxon>Pseudomonadota</taxon>
        <taxon>Gammaproteobacteria</taxon>
        <taxon>Methylococcales</taxon>
        <taxon>Methylococcaceae</taxon>
        <taxon>Methylomicrobium</taxon>
    </lineage>
</organism>
<evidence type="ECO:0000256" key="5">
    <source>
        <dbReference type="ARBA" id="ARBA00022833"/>
    </source>
</evidence>
<dbReference type="InterPro" id="IPR014187">
    <property type="entry name" value="ADH_Zn_typ-2"/>
</dbReference>
<dbReference type="Gene3D" id="3.40.50.720">
    <property type="entry name" value="NAD(P)-binding Rossmann-like Domain"/>
    <property type="match status" value="1"/>
</dbReference>
<sequence>MKAMVLTRTGKLADHPQPLVLMELPVPAPGKKDVLIKVSVCGVCHTELDEIEGRTPPPNLPVIPGHQAVGHIVAAGEQVSGTFKSGDRVGVAWIFSACGACKFCRAGNENLCPDFLATGRDANGGYAEYMVAPAHFVYPIPPEFSDAEAAPLLCAGAIGYRSLRLTGIQDGDRLGLTGFGASGHLVLKMARYRFPQSEIYVFARSPEERRFAIELGAVWAGESGQTAPHKLDAIIDTTPVWAPIVSALVNLEAGGRLVINAIRKEDDRHHLLALDYPEHLWREKEIKSVANITRRDVAEFLQLAADMRLKPEIRIYPLEQANQVLSELKAGRIRGAKVLRIG</sequence>
<dbReference type="Gene3D" id="3.90.180.10">
    <property type="entry name" value="Medium-chain alcohol dehydrogenases, catalytic domain"/>
    <property type="match status" value="1"/>
</dbReference>
<accession>H8GR49</accession>
<dbReference type="GO" id="GO:0005737">
    <property type="term" value="C:cytoplasm"/>
    <property type="evidence" value="ECO:0007669"/>
    <property type="project" value="TreeGrafter"/>
</dbReference>
<keyword evidence="4" id="KW-0479">Metal-binding</keyword>